<organism evidence="1 2">
    <name type="scientific">Rotaria magnacalcarata</name>
    <dbReference type="NCBI Taxonomy" id="392030"/>
    <lineage>
        <taxon>Eukaryota</taxon>
        <taxon>Metazoa</taxon>
        <taxon>Spiralia</taxon>
        <taxon>Gnathifera</taxon>
        <taxon>Rotifera</taxon>
        <taxon>Eurotatoria</taxon>
        <taxon>Bdelloidea</taxon>
        <taxon>Philodinida</taxon>
        <taxon>Philodinidae</taxon>
        <taxon>Rotaria</taxon>
    </lineage>
</organism>
<dbReference type="Proteomes" id="UP000676336">
    <property type="component" value="Unassembled WGS sequence"/>
</dbReference>
<sequence length="251" mass="28773">MGQQTNTSEQVRKDSPKSLITFYDIKLKAPKHKLFQLIDLDGNLTKQSGKFETWNSIAIRTNKKLKEINLDAFLYRNLTGDNTLQTHISFSSPFKYLSYITHDLKIERLFKTGDFGFLESRLIAKSVFAHYARLDASRSEKLHIRIDNEIEYLRANGDSLYAISKIDMSDTPILHSIGFISSSKTKKIAFSLVSPQISSNPLSIIREYTVDRENRIGKMKLPQEFGTPLSNLTAFHIFYNLPLFNKNHSST</sequence>
<comment type="caution">
    <text evidence="1">The sequence shown here is derived from an EMBL/GenBank/DDBJ whole genome shotgun (WGS) entry which is preliminary data.</text>
</comment>
<dbReference type="EMBL" id="CAJOBI010007766">
    <property type="protein sequence ID" value="CAF4094370.1"/>
    <property type="molecule type" value="Genomic_DNA"/>
</dbReference>
<name>A0A8S2Q8C9_9BILA</name>
<dbReference type="AlphaFoldDB" id="A0A8S2Q8C9"/>
<gene>
    <name evidence="1" type="ORF">SMN809_LOCUS17013</name>
</gene>
<evidence type="ECO:0000313" key="2">
    <source>
        <dbReference type="Proteomes" id="UP000676336"/>
    </source>
</evidence>
<feature type="non-terminal residue" evidence="1">
    <location>
        <position position="1"/>
    </location>
</feature>
<evidence type="ECO:0000313" key="1">
    <source>
        <dbReference type="EMBL" id="CAF4094370.1"/>
    </source>
</evidence>
<protein>
    <submittedName>
        <fullName evidence="1">Uncharacterized protein</fullName>
    </submittedName>
</protein>
<reference evidence="1" key="1">
    <citation type="submission" date="2021-02" db="EMBL/GenBank/DDBJ databases">
        <authorList>
            <person name="Nowell W R."/>
        </authorList>
    </citation>
    <scope>NUCLEOTIDE SEQUENCE</scope>
</reference>
<proteinExistence type="predicted"/>
<accession>A0A8S2Q8C9</accession>